<keyword evidence="1" id="KW-0812">Transmembrane</keyword>
<accession>A0A4R6J8E7</accession>
<dbReference type="CDD" id="cd00198">
    <property type="entry name" value="vWFA"/>
    <property type="match status" value="1"/>
</dbReference>
<evidence type="ECO:0000256" key="1">
    <source>
        <dbReference type="SAM" id="Phobius"/>
    </source>
</evidence>
<comment type="caution">
    <text evidence="3">The sequence shown here is derived from an EMBL/GenBank/DDBJ whole genome shotgun (WGS) entry which is preliminary data.</text>
</comment>
<feature type="transmembrane region" description="Helical" evidence="1">
    <location>
        <begin position="9"/>
        <end position="31"/>
    </location>
</feature>
<dbReference type="AlphaFoldDB" id="A0A4R6J8E7"/>
<evidence type="ECO:0000313" key="4">
    <source>
        <dbReference type="Proteomes" id="UP000294901"/>
    </source>
</evidence>
<proteinExistence type="predicted"/>
<keyword evidence="1" id="KW-0472">Membrane</keyword>
<sequence length="568" mass="60947">MDPSRGGRVLADLVGGLIALIVVYGVGQVALPSGDRCHGTSITVWSSTEPGKARADTTAELGVLQRAAEEYGCVEVVPKSSGFAQQEIADALNHDNNSRLPDVWLPTHSFWNELLNEHDGRYDDSLGSVTTSRMRLYVKSGTPLATSLGSASSVGWKALAERARAGELDLVKENALNSTSGAMTTILAFEAAAGGGSGISADDVRAGKLDTYAAPLERSVASYPGEIVEFLSSFQPPVDTATLPTAMIVEEAVYKGFPHLAQHYRGVDLAGPDPTLDHPFLIRPGLDDRRKRLATALHRTLVSDGWQKQFDRAGFDPTGTEHPLTARDGKVVAAVLERWRETLRKRISLAITIDQSGSTEPHKAEITEAISVALDSLTETDRVAFYGFPAGRGAVFGPLSAPGFSDPKKLAVPEVANLGGSSPVIQAVRETADLVRDEVGVNADNPRKQAVIVITDGEQAGAGTAEEQRSAAESIRRYRANGVQVFFVLVGDKPLCTVDRVYSTVASDCRRPGNRPAQIGHDERHWVYCVTERPDCPTPLESQKGKSDEEHIRAIVQQIFDQLGGAPL</sequence>
<organism evidence="3 4">
    <name type="scientific">Paractinoplanes brasiliensis</name>
    <dbReference type="NCBI Taxonomy" id="52695"/>
    <lineage>
        <taxon>Bacteria</taxon>
        <taxon>Bacillati</taxon>
        <taxon>Actinomycetota</taxon>
        <taxon>Actinomycetes</taxon>
        <taxon>Micromonosporales</taxon>
        <taxon>Micromonosporaceae</taxon>
        <taxon>Paractinoplanes</taxon>
    </lineage>
</organism>
<feature type="domain" description="VWFA" evidence="2">
    <location>
        <begin position="348"/>
        <end position="492"/>
    </location>
</feature>
<gene>
    <name evidence="3" type="ORF">C8E87_7161</name>
</gene>
<reference evidence="3 4" key="1">
    <citation type="submission" date="2019-03" db="EMBL/GenBank/DDBJ databases">
        <title>Sequencing the genomes of 1000 actinobacteria strains.</title>
        <authorList>
            <person name="Klenk H.-P."/>
        </authorList>
    </citation>
    <scope>NUCLEOTIDE SEQUENCE [LARGE SCALE GENOMIC DNA]</scope>
    <source>
        <strain evidence="3 4">DSM 43805</strain>
    </source>
</reference>
<evidence type="ECO:0000259" key="2">
    <source>
        <dbReference type="PROSITE" id="PS50234"/>
    </source>
</evidence>
<evidence type="ECO:0000313" key="3">
    <source>
        <dbReference type="EMBL" id="TDO31732.1"/>
    </source>
</evidence>
<keyword evidence="4" id="KW-1185">Reference proteome</keyword>
<dbReference type="InterPro" id="IPR036465">
    <property type="entry name" value="vWFA_dom_sf"/>
</dbReference>
<dbReference type="SUPFAM" id="SSF53300">
    <property type="entry name" value="vWA-like"/>
    <property type="match status" value="1"/>
</dbReference>
<dbReference type="InterPro" id="IPR002035">
    <property type="entry name" value="VWF_A"/>
</dbReference>
<protein>
    <submittedName>
        <fullName evidence="3">Extracellular solute-binding protein</fullName>
    </submittedName>
</protein>
<dbReference type="PROSITE" id="PS50234">
    <property type="entry name" value="VWFA"/>
    <property type="match status" value="1"/>
</dbReference>
<dbReference type="Proteomes" id="UP000294901">
    <property type="component" value="Unassembled WGS sequence"/>
</dbReference>
<keyword evidence="1" id="KW-1133">Transmembrane helix</keyword>
<dbReference type="Gene3D" id="3.40.50.410">
    <property type="entry name" value="von Willebrand factor, type A domain"/>
    <property type="match status" value="1"/>
</dbReference>
<dbReference type="EMBL" id="SNWR01000002">
    <property type="protein sequence ID" value="TDO31732.1"/>
    <property type="molecule type" value="Genomic_DNA"/>
</dbReference>
<name>A0A4R6J8E7_9ACTN</name>